<dbReference type="GO" id="GO:0006508">
    <property type="term" value="P:proteolysis"/>
    <property type="evidence" value="ECO:0007669"/>
    <property type="project" value="InterPro"/>
</dbReference>
<proteinExistence type="inferred from homology"/>
<reference evidence="2" key="1">
    <citation type="submission" date="2015-12" db="EMBL/GenBank/DDBJ databases">
        <title>Gene expression during late stages of embryo sac development: a critical building block for successful pollen-pistil interactions.</title>
        <authorList>
            <person name="Liu Y."/>
            <person name="Joly V."/>
            <person name="Sabar M."/>
            <person name="Matton D.P."/>
        </authorList>
    </citation>
    <scope>NUCLEOTIDE SEQUENCE</scope>
</reference>
<dbReference type="AlphaFoldDB" id="A0A0V0GUM3"/>
<protein>
    <submittedName>
        <fullName evidence="2">Putative ovule protein</fullName>
    </submittedName>
</protein>
<dbReference type="GO" id="GO:0004185">
    <property type="term" value="F:serine-type carboxypeptidase activity"/>
    <property type="evidence" value="ECO:0007669"/>
    <property type="project" value="InterPro"/>
</dbReference>
<evidence type="ECO:0000313" key="2">
    <source>
        <dbReference type="EMBL" id="JAP11809.1"/>
    </source>
</evidence>
<dbReference type="EMBL" id="GEDG01030662">
    <property type="protein sequence ID" value="JAP11809.1"/>
    <property type="molecule type" value="Transcribed_RNA"/>
</dbReference>
<sequence>MLGNFYELGPWRVSSSHRQNVEHVGLNYNPRSWNRIFGLLFLDNPIGVGFSIAATPEEIPRNQKTWQSTYISRSKSLSS</sequence>
<evidence type="ECO:0000256" key="1">
    <source>
        <dbReference type="ARBA" id="ARBA00009431"/>
    </source>
</evidence>
<dbReference type="Pfam" id="PF00450">
    <property type="entry name" value="Peptidase_S10"/>
    <property type="match status" value="1"/>
</dbReference>
<dbReference type="Gene3D" id="3.40.50.1820">
    <property type="entry name" value="alpha/beta hydrolase"/>
    <property type="match status" value="1"/>
</dbReference>
<dbReference type="InterPro" id="IPR001563">
    <property type="entry name" value="Peptidase_S10"/>
</dbReference>
<comment type="similarity">
    <text evidence="1">Belongs to the peptidase S10 family.</text>
</comment>
<accession>A0A0V0GUM3</accession>
<dbReference type="SUPFAM" id="SSF53474">
    <property type="entry name" value="alpha/beta-Hydrolases"/>
    <property type="match status" value="1"/>
</dbReference>
<organism evidence="2">
    <name type="scientific">Solanum chacoense</name>
    <name type="common">Chaco potato</name>
    <dbReference type="NCBI Taxonomy" id="4108"/>
    <lineage>
        <taxon>Eukaryota</taxon>
        <taxon>Viridiplantae</taxon>
        <taxon>Streptophyta</taxon>
        <taxon>Embryophyta</taxon>
        <taxon>Tracheophyta</taxon>
        <taxon>Spermatophyta</taxon>
        <taxon>Magnoliopsida</taxon>
        <taxon>eudicotyledons</taxon>
        <taxon>Gunneridae</taxon>
        <taxon>Pentapetalae</taxon>
        <taxon>asterids</taxon>
        <taxon>lamiids</taxon>
        <taxon>Solanales</taxon>
        <taxon>Solanaceae</taxon>
        <taxon>Solanoideae</taxon>
        <taxon>Solaneae</taxon>
        <taxon>Solanum</taxon>
    </lineage>
</organism>
<name>A0A0V0GUM3_SOLCH</name>
<dbReference type="InterPro" id="IPR029058">
    <property type="entry name" value="AB_hydrolase_fold"/>
</dbReference>